<dbReference type="SFLD" id="SFLDS00029">
    <property type="entry name" value="Radical_SAM"/>
    <property type="match status" value="1"/>
</dbReference>
<dbReference type="PIRSF" id="PIRSF004869">
    <property type="entry name" value="PflX_prd"/>
    <property type="match status" value="1"/>
</dbReference>
<keyword evidence="3" id="KW-0408">Iron</keyword>
<evidence type="ECO:0000256" key="2">
    <source>
        <dbReference type="ARBA" id="ARBA00022723"/>
    </source>
</evidence>
<dbReference type="EMBL" id="WJBC01000024">
    <property type="protein sequence ID" value="MBC3805315.1"/>
    <property type="molecule type" value="Genomic_DNA"/>
</dbReference>
<keyword evidence="1" id="KW-0949">S-adenosyl-L-methionine</keyword>
<dbReference type="InterPro" id="IPR058240">
    <property type="entry name" value="rSAM_sf"/>
</dbReference>
<reference evidence="6 7" key="1">
    <citation type="journal article" date="2020" name="mSystems">
        <title>Defining Genomic and Predicted Metabolic Features of the Acetobacterium Genus.</title>
        <authorList>
            <person name="Ross D.E."/>
            <person name="Marshall C.W."/>
            <person name="Gulliver D."/>
            <person name="May H.D."/>
            <person name="Norman R.S."/>
        </authorList>
    </citation>
    <scope>NUCLEOTIDE SEQUENCE [LARGE SCALE GENOMIC DNA]</scope>
    <source>
        <strain evidence="6 7">DSM 8238</strain>
    </source>
</reference>
<dbReference type="PANTHER" id="PTHR43075">
    <property type="entry name" value="FORMATE LYASE ACTIVATING ENZYME, PUTATIVE (AFU_ORTHOLOGUE AFUA_2G15630)-RELATED"/>
    <property type="match status" value="1"/>
</dbReference>
<feature type="domain" description="Radical SAM core" evidence="5">
    <location>
        <begin position="53"/>
        <end position="164"/>
    </location>
</feature>
<comment type="caution">
    <text evidence="6">The sequence shown here is derived from an EMBL/GenBank/DDBJ whole genome shotgun (WGS) entry which is preliminary data.</text>
</comment>
<dbReference type="RefSeq" id="WP_186843203.1">
    <property type="nucleotide sequence ID" value="NZ_WJBC01000024.1"/>
</dbReference>
<dbReference type="InterPro" id="IPR016431">
    <property type="entry name" value="Pyrv-formate_lyase-activ_prd"/>
</dbReference>
<organism evidence="6 7">
    <name type="scientific">Acetobacterium fimetarium</name>
    <dbReference type="NCBI Taxonomy" id="52691"/>
    <lineage>
        <taxon>Bacteria</taxon>
        <taxon>Bacillati</taxon>
        <taxon>Bacillota</taxon>
        <taxon>Clostridia</taxon>
        <taxon>Eubacteriales</taxon>
        <taxon>Eubacteriaceae</taxon>
        <taxon>Acetobacterium</taxon>
    </lineage>
</organism>
<proteinExistence type="predicted"/>
<name>A0ABR6WY67_9FIRM</name>
<protein>
    <submittedName>
        <fullName evidence="6">Radical SAM protein</fullName>
    </submittedName>
</protein>
<dbReference type="CDD" id="cd01335">
    <property type="entry name" value="Radical_SAM"/>
    <property type="match status" value="1"/>
</dbReference>
<evidence type="ECO:0000256" key="4">
    <source>
        <dbReference type="ARBA" id="ARBA00023014"/>
    </source>
</evidence>
<evidence type="ECO:0000313" key="7">
    <source>
        <dbReference type="Proteomes" id="UP000603234"/>
    </source>
</evidence>
<dbReference type="InterPro" id="IPR040085">
    <property type="entry name" value="MJ0674-like"/>
</dbReference>
<dbReference type="Gene3D" id="3.20.20.70">
    <property type="entry name" value="Aldolase class I"/>
    <property type="match status" value="1"/>
</dbReference>
<dbReference type="InterPro" id="IPR007197">
    <property type="entry name" value="rSAM"/>
</dbReference>
<evidence type="ECO:0000256" key="1">
    <source>
        <dbReference type="ARBA" id="ARBA00022691"/>
    </source>
</evidence>
<sequence>MKCYLCPRNCGVDRDHGELGFCRETNEIVAARAALHFWEEPCISGEAGSGAVFFAGCNLQCVFCQNASIARAETGKTISAERLADIFLELQEKHALNINLVTPTHFVLPIIEALKISTARGLEIPVVYNTSAYEKVATLKRLEGYVSVFLPDFKYLDADISRKYSNAADYPGIAKAALQEMFRQVGKPVFDSNGRMEKGMIVRHLMLPGCLKDSKAVIKYLYETYGDDIFISIMNQYTPLPQVKRFPELDRRISEQEYDQLVDYAIALGVENAFIQDGDTAAESFIPDFDNEGV</sequence>
<dbReference type="Proteomes" id="UP000603234">
    <property type="component" value="Unassembled WGS sequence"/>
</dbReference>
<keyword evidence="7" id="KW-1185">Reference proteome</keyword>
<accession>A0ABR6WY67</accession>
<dbReference type="PANTHER" id="PTHR43075:SF1">
    <property type="entry name" value="FORMATE LYASE ACTIVATING ENZYME, PUTATIVE (AFU_ORTHOLOGUE AFUA_2G15630)-RELATED"/>
    <property type="match status" value="1"/>
</dbReference>
<evidence type="ECO:0000313" key="6">
    <source>
        <dbReference type="EMBL" id="MBC3805315.1"/>
    </source>
</evidence>
<dbReference type="SFLD" id="SFLDG01099">
    <property type="entry name" value="Uncharacterised_Radical_SAM_Su"/>
    <property type="match status" value="1"/>
</dbReference>
<keyword evidence="2" id="KW-0479">Metal-binding</keyword>
<evidence type="ECO:0000256" key="3">
    <source>
        <dbReference type="ARBA" id="ARBA00023004"/>
    </source>
</evidence>
<dbReference type="InterPro" id="IPR013785">
    <property type="entry name" value="Aldolase_TIM"/>
</dbReference>
<gene>
    <name evidence="6" type="ORF">GH808_12900</name>
</gene>
<dbReference type="Pfam" id="PF04055">
    <property type="entry name" value="Radical_SAM"/>
    <property type="match status" value="1"/>
</dbReference>
<dbReference type="SUPFAM" id="SSF102114">
    <property type="entry name" value="Radical SAM enzymes"/>
    <property type="match status" value="1"/>
</dbReference>
<evidence type="ECO:0000259" key="5">
    <source>
        <dbReference type="Pfam" id="PF04055"/>
    </source>
</evidence>
<keyword evidence="4" id="KW-0411">Iron-sulfur</keyword>